<dbReference type="InterPro" id="IPR056950">
    <property type="entry name" value="Phage_tail_terminator_3"/>
</dbReference>
<dbReference type="PaxDb" id="67767-A0A0J7K7H5"/>
<dbReference type="STRING" id="67767.A0A0J7K7H5"/>
<dbReference type="Pfam" id="PF02368">
    <property type="entry name" value="Big_2"/>
    <property type="match status" value="1"/>
</dbReference>
<accession>A0A0J7K7H5</accession>
<dbReference type="InterPro" id="IPR003343">
    <property type="entry name" value="Big_2"/>
</dbReference>
<dbReference type="InterPro" id="IPR008964">
    <property type="entry name" value="Invasin/intimin_cell_adhesion"/>
</dbReference>
<proteinExistence type="predicted"/>
<organism evidence="2 3">
    <name type="scientific">Lasius niger</name>
    <name type="common">Black garden ant</name>
    <dbReference type="NCBI Taxonomy" id="67767"/>
    <lineage>
        <taxon>Eukaryota</taxon>
        <taxon>Metazoa</taxon>
        <taxon>Ecdysozoa</taxon>
        <taxon>Arthropoda</taxon>
        <taxon>Hexapoda</taxon>
        <taxon>Insecta</taxon>
        <taxon>Pterygota</taxon>
        <taxon>Neoptera</taxon>
        <taxon>Endopterygota</taxon>
        <taxon>Hymenoptera</taxon>
        <taxon>Apocrita</taxon>
        <taxon>Aculeata</taxon>
        <taxon>Formicoidea</taxon>
        <taxon>Formicidae</taxon>
        <taxon>Formicinae</taxon>
        <taxon>Lasius</taxon>
        <taxon>Lasius</taxon>
    </lineage>
</organism>
<dbReference type="SUPFAM" id="SSF49373">
    <property type="entry name" value="Invasin/intimin cell-adhesion fragments"/>
    <property type="match status" value="1"/>
</dbReference>
<sequence>MLRWRDTGKGEVKFIVFRPNGGSPVRNDLASEYLVLVDVIGAEGEDEEVDNAVQAIISHIQNNPMPNDCIGHIENVGGIPSPVSTTEGRLVYRLQFACLKLFGRGIVLEVALGCPDSVPAESEWQSLIAGTSKGFDFSPNTVTSDADDTKGYVENLVTNSDFTLSFEGEVRKRDKLDQFGVAKFVKYYNDEIQAGRQPTLWVREEYGPITFIGYMVITALSSDGGTNDIVTLSTEFKVADSDTIQVIDTPVDVAVTGVTISPTSGTVAAGATTTFNVTIAPANATDKTFTLVSSVPARATATANGLVVTVSAPSGATAGTANITVKTNDGAFTAVYAATVTA</sequence>
<evidence type="ECO:0000313" key="3">
    <source>
        <dbReference type="Proteomes" id="UP000036403"/>
    </source>
</evidence>
<keyword evidence="3" id="KW-1185">Reference proteome</keyword>
<dbReference type="Gene3D" id="2.60.40.1080">
    <property type="match status" value="1"/>
</dbReference>
<dbReference type="Pfam" id="PF23842">
    <property type="entry name" value="Phage_tail_terminator_3"/>
    <property type="match status" value="1"/>
</dbReference>
<reference evidence="2 3" key="1">
    <citation type="submission" date="2015-04" db="EMBL/GenBank/DDBJ databases">
        <title>Lasius niger genome sequencing.</title>
        <authorList>
            <person name="Konorov E.A."/>
            <person name="Nikitin M.A."/>
            <person name="Kirill M.V."/>
            <person name="Chang P."/>
        </authorList>
    </citation>
    <scope>NUCLEOTIDE SEQUENCE [LARGE SCALE GENOMIC DNA]</scope>
    <source>
        <tissue evidence="2">Whole</tissue>
    </source>
</reference>
<dbReference type="AlphaFoldDB" id="A0A0J7K7H5"/>
<dbReference type="SMART" id="SM00635">
    <property type="entry name" value="BID_2"/>
    <property type="match status" value="1"/>
</dbReference>
<comment type="caution">
    <text evidence="2">The sequence shown here is derived from an EMBL/GenBank/DDBJ whole genome shotgun (WGS) entry which is preliminary data.</text>
</comment>
<feature type="domain" description="BIG2" evidence="1">
    <location>
        <begin position="254"/>
        <end position="337"/>
    </location>
</feature>
<evidence type="ECO:0000259" key="1">
    <source>
        <dbReference type="SMART" id="SM00635"/>
    </source>
</evidence>
<dbReference type="EMBL" id="LBMM01012594">
    <property type="protein sequence ID" value="KMQ86131.1"/>
    <property type="molecule type" value="Genomic_DNA"/>
</dbReference>
<name>A0A0J7K7H5_LASNI</name>
<protein>
    <submittedName>
        <fullName evidence="2">Ig domain-containing protein</fullName>
    </submittedName>
</protein>
<evidence type="ECO:0000313" key="2">
    <source>
        <dbReference type="EMBL" id="KMQ86131.1"/>
    </source>
</evidence>
<dbReference type="Proteomes" id="UP000036403">
    <property type="component" value="Unassembled WGS sequence"/>
</dbReference>
<gene>
    <name evidence="2" type="ORF">RF55_14987</name>
</gene>